<feature type="domain" description="Acyl-CoA dehydrogenase/oxidase C-terminal" evidence="9">
    <location>
        <begin position="232"/>
        <end position="383"/>
    </location>
</feature>
<keyword evidence="13" id="KW-1185">Reference proteome</keyword>
<dbReference type="InterPro" id="IPR013786">
    <property type="entry name" value="AcylCoA_DH/ox_N"/>
</dbReference>
<dbReference type="InterPro" id="IPR006091">
    <property type="entry name" value="Acyl-CoA_Oxase/DH_mid-dom"/>
</dbReference>
<dbReference type="InterPro" id="IPR037069">
    <property type="entry name" value="AcylCoA_DH/ox_N_sf"/>
</dbReference>
<organism evidence="12 13">
    <name type="scientific">Mycobacterium ahvazicum</name>
    <dbReference type="NCBI Taxonomy" id="1964395"/>
    <lineage>
        <taxon>Bacteria</taxon>
        <taxon>Bacillati</taxon>
        <taxon>Actinomycetota</taxon>
        <taxon>Actinomycetes</taxon>
        <taxon>Mycobacteriales</taxon>
        <taxon>Mycobacteriaceae</taxon>
        <taxon>Mycobacterium</taxon>
        <taxon>Mycobacterium simiae complex</taxon>
    </lineage>
</organism>
<dbReference type="InterPro" id="IPR009100">
    <property type="entry name" value="AcylCoA_DH/oxidase_NM_dom_sf"/>
</dbReference>
<keyword evidence="5 7" id="KW-0560">Oxidoreductase</keyword>
<proteinExistence type="inferred from homology"/>
<protein>
    <submittedName>
        <fullName evidence="12">Acyl-CoA dehydrogenase</fullName>
    </submittedName>
</protein>
<dbReference type="Gene3D" id="1.10.540.10">
    <property type="entry name" value="Acyl-CoA dehydrogenase/oxidase, N-terminal domain"/>
    <property type="match status" value="1"/>
</dbReference>
<comment type="caution">
    <text evidence="12">The sequence shown here is derived from an EMBL/GenBank/DDBJ whole genome shotgun (WGS) entry which is preliminary data.</text>
</comment>
<dbReference type="Pfam" id="PF02770">
    <property type="entry name" value="Acyl-CoA_dh_M"/>
    <property type="match status" value="1"/>
</dbReference>
<dbReference type="Proteomes" id="UP000236318">
    <property type="component" value="Unassembled WGS sequence"/>
</dbReference>
<dbReference type="Pfam" id="PF00441">
    <property type="entry name" value="Acyl-CoA_dh_1"/>
    <property type="match status" value="1"/>
</dbReference>
<evidence type="ECO:0000256" key="1">
    <source>
        <dbReference type="ARBA" id="ARBA00001974"/>
    </source>
</evidence>
<evidence type="ECO:0000259" key="11">
    <source>
        <dbReference type="Pfam" id="PF02771"/>
    </source>
</evidence>
<dbReference type="InterPro" id="IPR036250">
    <property type="entry name" value="AcylCo_DH-like_C"/>
</dbReference>
<evidence type="ECO:0000259" key="10">
    <source>
        <dbReference type="Pfam" id="PF02770"/>
    </source>
</evidence>
<evidence type="ECO:0000256" key="4">
    <source>
        <dbReference type="ARBA" id="ARBA00022827"/>
    </source>
</evidence>
<dbReference type="SUPFAM" id="SSF47203">
    <property type="entry name" value="Acyl-CoA dehydrogenase C-terminal domain-like"/>
    <property type="match status" value="1"/>
</dbReference>
<gene>
    <name evidence="12" type="ORF">MAAFP003_4210</name>
</gene>
<evidence type="ECO:0000256" key="2">
    <source>
        <dbReference type="ARBA" id="ARBA00009347"/>
    </source>
</evidence>
<accession>A0A2K4YFF5</accession>
<feature type="domain" description="Acyl-CoA dehydrogenase/oxidase N-terminal" evidence="11">
    <location>
        <begin position="6"/>
        <end position="118"/>
    </location>
</feature>
<dbReference type="PANTHER" id="PTHR43292">
    <property type="entry name" value="ACYL-COA DEHYDROGENASE"/>
    <property type="match status" value="1"/>
</dbReference>
<dbReference type="OrthoDB" id="2431337at2"/>
<evidence type="ECO:0000313" key="12">
    <source>
        <dbReference type="EMBL" id="SOX55518.1"/>
    </source>
</evidence>
<dbReference type="FunFam" id="2.40.110.10:FF:000002">
    <property type="entry name" value="Acyl-CoA dehydrogenase fadE12"/>
    <property type="match status" value="1"/>
</dbReference>
<dbReference type="PANTHER" id="PTHR43292:SF3">
    <property type="entry name" value="ACYL-COA DEHYDROGENASE FADE29"/>
    <property type="match status" value="1"/>
</dbReference>
<feature type="compositionally biased region" description="Polar residues" evidence="8">
    <location>
        <begin position="397"/>
        <end position="409"/>
    </location>
</feature>
<dbReference type="RefSeq" id="WP_096289679.1">
    <property type="nucleotide sequence ID" value="NZ_FXEG02000005.1"/>
</dbReference>
<keyword evidence="4 7" id="KW-0274">FAD</keyword>
<evidence type="ECO:0000256" key="3">
    <source>
        <dbReference type="ARBA" id="ARBA00022630"/>
    </source>
</evidence>
<comment type="similarity">
    <text evidence="2 7">Belongs to the acyl-CoA dehydrogenase family.</text>
</comment>
<comment type="cofactor">
    <cofactor evidence="1 7">
        <name>FAD</name>
        <dbReference type="ChEBI" id="CHEBI:57692"/>
    </cofactor>
</comment>
<dbReference type="SUPFAM" id="SSF56645">
    <property type="entry name" value="Acyl-CoA dehydrogenase NM domain-like"/>
    <property type="match status" value="1"/>
</dbReference>
<dbReference type="GO" id="GO:0016627">
    <property type="term" value="F:oxidoreductase activity, acting on the CH-CH group of donors"/>
    <property type="evidence" value="ECO:0007669"/>
    <property type="project" value="InterPro"/>
</dbReference>
<evidence type="ECO:0000259" key="9">
    <source>
        <dbReference type="Pfam" id="PF00441"/>
    </source>
</evidence>
<dbReference type="AlphaFoldDB" id="A0A2K4YFF5"/>
<feature type="domain" description="Acyl-CoA oxidase/dehydrogenase middle" evidence="10">
    <location>
        <begin position="123"/>
        <end position="212"/>
    </location>
</feature>
<sequence>MQLEYTAEQEQLRAEIRSTLQQVMTPERADAIKDRVEGGPEVRECVRALAEANLLGVGWPKEYGGRGFSAIEQFIFAEEARRVDAPIPLVTLNTVGPTLMQCGTEEQKQKFLPSILDGSVEFAIGYSEPGAGSDLASVRTTAVRDGSGPDAEYVINGQKMFTSGAAYADYIWLAARTDPNAKKHKGISILIVPTSSPGFSWQPLHTMPGVSTFYTFYDNVRVPASALVGCENQGWQLITTQLNFERAALGNLGALEPLFDKTLDWARTTAIDDGYVIDQPWVRLTLARVEAQVAAYKLVNMRVNAAMTKGVLNMGEASAAKVFGTELTQQVARQLLEVLDRNGLRKGNDAPLRGALESAYRFAVINTFGGGANEIQRDIIAMAGLGMPRAPRDLRGPQNSQEQSGGSST</sequence>
<dbReference type="GO" id="GO:0050660">
    <property type="term" value="F:flavin adenine dinucleotide binding"/>
    <property type="evidence" value="ECO:0007669"/>
    <property type="project" value="InterPro"/>
</dbReference>
<dbReference type="InterPro" id="IPR009075">
    <property type="entry name" value="AcylCo_DH/oxidase_C"/>
</dbReference>
<name>A0A2K4YFF5_9MYCO</name>
<feature type="region of interest" description="Disordered" evidence="8">
    <location>
        <begin position="388"/>
        <end position="409"/>
    </location>
</feature>
<evidence type="ECO:0000313" key="13">
    <source>
        <dbReference type="Proteomes" id="UP000236318"/>
    </source>
</evidence>
<dbReference type="EMBL" id="FXEG02000005">
    <property type="protein sequence ID" value="SOX55518.1"/>
    <property type="molecule type" value="Genomic_DNA"/>
</dbReference>
<dbReference type="Gene3D" id="1.20.140.10">
    <property type="entry name" value="Butyryl-CoA Dehydrogenase, subunit A, domain 3"/>
    <property type="match status" value="1"/>
</dbReference>
<dbReference type="Pfam" id="PF02771">
    <property type="entry name" value="Acyl-CoA_dh_N"/>
    <property type="match status" value="1"/>
</dbReference>
<dbReference type="InterPro" id="IPR052161">
    <property type="entry name" value="Mycobact_Acyl-CoA_DH"/>
</dbReference>
<dbReference type="InterPro" id="IPR046373">
    <property type="entry name" value="Acyl-CoA_Oxase/DH_mid-dom_sf"/>
</dbReference>
<evidence type="ECO:0000256" key="7">
    <source>
        <dbReference type="RuleBase" id="RU362125"/>
    </source>
</evidence>
<dbReference type="GO" id="GO:0005886">
    <property type="term" value="C:plasma membrane"/>
    <property type="evidence" value="ECO:0007669"/>
    <property type="project" value="TreeGrafter"/>
</dbReference>
<keyword evidence="3 7" id="KW-0285">Flavoprotein</keyword>
<evidence type="ECO:0000256" key="5">
    <source>
        <dbReference type="ARBA" id="ARBA00023002"/>
    </source>
</evidence>
<reference evidence="12" key="1">
    <citation type="submission" date="2018-01" db="EMBL/GenBank/DDBJ databases">
        <authorList>
            <consortium name="Urmite Genomes"/>
        </authorList>
    </citation>
    <scope>NUCLEOTIDE SEQUENCE [LARGE SCALE GENOMIC DNA]</scope>
    <source>
        <strain evidence="12">AFP003</strain>
    </source>
</reference>
<evidence type="ECO:0000256" key="8">
    <source>
        <dbReference type="SAM" id="MobiDB-lite"/>
    </source>
</evidence>
<dbReference type="Gene3D" id="2.40.110.10">
    <property type="entry name" value="Butyryl-CoA Dehydrogenase, subunit A, domain 2"/>
    <property type="match status" value="1"/>
</dbReference>
<comment type="catalytic activity">
    <reaction evidence="6">
        <text>a 2,3-saturated acyl-CoA + A = a 2,3-dehydroacyl-CoA + AH2</text>
        <dbReference type="Rhea" id="RHEA:48608"/>
        <dbReference type="ChEBI" id="CHEBI:13193"/>
        <dbReference type="ChEBI" id="CHEBI:17499"/>
        <dbReference type="ChEBI" id="CHEBI:60015"/>
        <dbReference type="ChEBI" id="CHEBI:65111"/>
    </reaction>
</comment>
<evidence type="ECO:0000256" key="6">
    <source>
        <dbReference type="ARBA" id="ARBA00052546"/>
    </source>
</evidence>